<comment type="pathway">
    <text evidence="1 6">Carbohydrate biosynthesis; dTDP-L-rhamnose biosynthesis.</text>
</comment>
<keyword evidence="6" id="KW-0521">NADP</keyword>
<dbReference type="Gene3D" id="3.90.25.10">
    <property type="entry name" value="UDP-galactose 4-epimerase, domain 1"/>
    <property type="match status" value="1"/>
</dbReference>
<dbReference type="OrthoDB" id="9803892at2"/>
<evidence type="ECO:0000256" key="6">
    <source>
        <dbReference type="RuleBase" id="RU364082"/>
    </source>
</evidence>
<sequence>MKILVTGANGQLGRELREVLERDFPGQAVYTDIDELDLTDELAVKRFVEANDISHIVNCAGYTAVDKAEEDKALCYRVNVEAVRNIANAASETGAKVIHISTDYVFDGRAYRPYNEADKVNPVSQYGTTKRQGETALIALAPDSVIIRTAWLYSPHGHNFVKTMLRLGSERNEIRVVNDQIGAPTYAGDLAEAIGKVLKSHQWVPGIYHFTNSGVASWYDFTQAIFRLGGVSGCSIIPIPTEDYPTAATRPFYSVLNTSKIRATYNVETPYWMDSLDKCITRLKSQQ</sequence>
<dbReference type="InterPro" id="IPR029903">
    <property type="entry name" value="RmlD-like-bd"/>
</dbReference>
<dbReference type="GO" id="GO:0008831">
    <property type="term" value="F:dTDP-4-dehydrorhamnose reductase activity"/>
    <property type="evidence" value="ECO:0007669"/>
    <property type="project" value="UniProtKB-EC"/>
</dbReference>
<comment type="similarity">
    <text evidence="2 6">Belongs to the dTDP-4-dehydrorhamnose reductase family.</text>
</comment>
<comment type="catalytic activity">
    <reaction evidence="5">
        <text>dTDP-beta-L-rhamnose + NADP(+) = dTDP-4-dehydro-beta-L-rhamnose + NADPH + H(+)</text>
        <dbReference type="Rhea" id="RHEA:21796"/>
        <dbReference type="ChEBI" id="CHEBI:15378"/>
        <dbReference type="ChEBI" id="CHEBI:57510"/>
        <dbReference type="ChEBI" id="CHEBI:57783"/>
        <dbReference type="ChEBI" id="CHEBI:58349"/>
        <dbReference type="ChEBI" id="CHEBI:62830"/>
        <dbReference type="EC" id="1.1.1.133"/>
    </reaction>
</comment>
<dbReference type="EMBL" id="CP015402">
    <property type="protein sequence ID" value="ANU63443.1"/>
    <property type="molecule type" value="Genomic_DNA"/>
</dbReference>
<dbReference type="STRING" id="1796646.A4V02_06720"/>
<evidence type="ECO:0000313" key="8">
    <source>
        <dbReference type="EMBL" id="ANU63443.1"/>
    </source>
</evidence>
<dbReference type="InterPro" id="IPR005913">
    <property type="entry name" value="dTDP_dehydrorham_reduct"/>
</dbReference>
<evidence type="ECO:0000256" key="1">
    <source>
        <dbReference type="ARBA" id="ARBA00004781"/>
    </source>
</evidence>
<accession>A0A1B1S9G9</accession>
<reference evidence="9" key="1">
    <citation type="submission" date="2016-04" db="EMBL/GenBank/DDBJ databases">
        <title>Complete Genome Sequences of Twelve Strains of a Stable Defined Moderately Diverse Mouse Microbiota 2 (sDMDMm2).</title>
        <authorList>
            <person name="Uchimura Y."/>
            <person name="Wyss M."/>
            <person name="Brugiroux S."/>
            <person name="Limenitakis J.P."/>
            <person name="Stecher B."/>
            <person name="McCoy K.D."/>
            <person name="Macpherson A.J."/>
        </authorList>
    </citation>
    <scope>NUCLEOTIDE SEQUENCE [LARGE SCALE GENOMIC DNA]</scope>
    <source>
        <strain evidence="9">YL27</strain>
    </source>
</reference>
<feature type="domain" description="RmlD-like substrate binding" evidence="7">
    <location>
        <begin position="1"/>
        <end position="283"/>
    </location>
</feature>
<dbReference type="Proteomes" id="UP000186351">
    <property type="component" value="Chromosome"/>
</dbReference>
<dbReference type="EC" id="1.1.1.133" evidence="3 6"/>
<dbReference type="AlphaFoldDB" id="A0A1B1S9G9"/>
<evidence type="ECO:0000256" key="3">
    <source>
        <dbReference type="ARBA" id="ARBA00012929"/>
    </source>
</evidence>
<dbReference type="SUPFAM" id="SSF51735">
    <property type="entry name" value="NAD(P)-binding Rossmann-fold domains"/>
    <property type="match status" value="1"/>
</dbReference>
<dbReference type="Gene3D" id="3.40.50.720">
    <property type="entry name" value="NAD(P)-binding Rossmann-like Domain"/>
    <property type="match status" value="1"/>
</dbReference>
<dbReference type="GO" id="GO:0019305">
    <property type="term" value="P:dTDP-rhamnose biosynthetic process"/>
    <property type="evidence" value="ECO:0007669"/>
    <property type="project" value="UniProtKB-UniPathway"/>
</dbReference>
<dbReference type="GeneID" id="65536545"/>
<comment type="function">
    <text evidence="6">Catalyzes the reduction of dTDP-6-deoxy-L-lyxo-4-hexulose to yield dTDP-L-rhamnose.</text>
</comment>
<name>A0A1B1S9G9_9BACT</name>
<evidence type="ECO:0000256" key="2">
    <source>
        <dbReference type="ARBA" id="ARBA00010944"/>
    </source>
</evidence>
<evidence type="ECO:0000313" key="9">
    <source>
        <dbReference type="Proteomes" id="UP000186351"/>
    </source>
</evidence>
<dbReference type="PANTHER" id="PTHR10491:SF4">
    <property type="entry name" value="METHIONINE ADENOSYLTRANSFERASE 2 SUBUNIT BETA"/>
    <property type="match status" value="1"/>
</dbReference>
<evidence type="ECO:0000256" key="5">
    <source>
        <dbReference type="ARBA" id="ARBA00048200"/>
    </source>
</evidence>
<dbReference type="GO" id="GO:0005829">
    <property type="term" value="C:cytosol"/>
    <property type="evidence" value="ECO:0007669"/>
    <property type="project" value="TreeGrafter"/>
</dbReference>
<dbReference type="KEGG" id="pary:A4V02_06720"/>
<dbReference type="CDD" id="cd05254">
    <property type="entry name" value="dTDP_HR_like_SDR_e"/>
    <property type="match status" value="1"/>
</dbReference>
<dbReference type="PANTHER" id="PTHR10491">
    <property type="entry name" value="DTDP-4-DEHYDRORHAMNOSE REDUCTASE"/>
    <property type="match status" value="1"/>
</dbReference>
<dbReference type="UniPathway" id="UPA00124"/>
<dbReference type="RefSeq" id="WP_068960769.1">
    <property type="nucleotide sequence ID" value="NZ_CAMRAI010000007.1"/>
</dbReference>
<evidence type="ECO:0000259" key="7">
    <source>
        <dbReference type="Pfam" id="PF04321"/>
    </source>
</evidence>
<keyword evidence="6" id="KW-0560">Oxidoreductase</keyword>
<dbReference type="Pfam" id="PF04321">
    <property type="entry name" value="RmlD_sub_bind"/>
    <property type="match status" value="1"/>
</dbReference>
<dbReference type="InterPro" id="IPR036291">
    <property type="entry name" value="NAD(P)-bd_dom_sf"/>
</dbReference>
<organism evidence="8 9">
    <name type="scientific">Muribaculum intestinale</name>
    <dbReference type="NCBI Taxonomy" id="1796646"/>
    <lineage>
        <taxon>Bacteria</taxon>
        <taxon>Pseudomonadati</taxon>
        <taxon>Bacteroidota</taxon>
        <taxon>Bacteroidia</taxon>
        <taxon>Bacteroidales</taxon>
        <taxon>Muribaculaceae</taxon>
        <taxon>Muribaculum</taxon>
    </lineage>
</organism>
<gene>
    <name evidence="8" type="ORF">A4V02_06720</name>
</gene>
<dbReference type="NCBIfam" id="TIGR01214">
    <property type="entry name" value="rmlD"/>
    <property type="match status" value="1"/>
</dbReference>
<proteinExistence type="inferred from homology"/>
<protein>
    <recommendedName>
        <fullName evidence="4 6">dTDP-4-dehydrorhamnose reductase</fullName>
        <ecNumber evidence="3 6">1.1.1.133</ecNumber>
    </recommendedName>
</protein>
<evidence type="ECO:0000256" key="4">
    <source>
        <dbReference type="ARBA" id="ARBA00017099"/>
    </source>
</evidence>
<accession>A0A1Z2XJ55</accession>
<keyword evidence="9" id="KW-1185">Reference proteome</keyword>